<keyword evidence="1" id="KW-1133">Transmembrane helix</keyword>
<protein>
    <submittedName>
        <fullName evidence="2">MerC domain-containing protein</fullName>
    </submittedName>
</protein>
<dbReference type="Proteomes" id="UP001569428">
    <property type="component" value="Unassembled WGS sequence"/>
</dbReference>
<proteinExistence type="predicted"/>
<keyword evidence="3" id="KW-1185">Reference proteome</keyword>
<keyword evidence="1" id="KW-0472">Membrane</keyword>
<feature type="transmembrane region" description="Helical" evidence="1">
    <location>
        <begin position="108"/>
        <end position="124"/>
    </location>
</feature>
<comment type="caution">
    <text evidence="2">The sequence shown here is derived from an EMBL/GenBank/DDBJ whole genome shotgun (WGS) entry which is preliminary data.</text>
</comment>
<dbReference type="RefSeq" id="WP_371840396.1">
    <property type="nucleotide sequence ID" value="NZ_JBGMEK010000051.1"/>
</dbReference>
<evidence type="ECO:0000313" key="2">
    <source>
        <dbReference type="EMBL" id="MFA0812693.1"/>
    </source>
</evidence>
<keyword evidence="1" id="KW-0812">Transmembrane</keyword>
<feature type="transmembrane region" description="Helical" evidence="1">
    <location>
        <begin position="21"/>
        <end position="43"/>
    </location>
</feature>
<feature type="transmembrane region" description="Helical" evidence="1">
    <location>
        <begin position="55"/>
        <end position="73"/>
    </location>
</feature>
<evidence type="ECO:0000313" key="3">
    <source>
        <dbReference type="Proteomes" id="UP001569428"/>
    </source>
</evidence>
<dbReference type="Pfam" id="PF03203">
    <property type="entry name" value="MerC"/>
    <property type="match status" value="1"/>
</dbReference>
<gene>
    <name evidence="2" type="ORF">ACCI49_17405</name>
</gene>
<organism evidence="2 3">
    <name type="scientific">Microbulbifer epialgicus</name>
    <dbReference type="NCBI Taxonomy" id="393907"/>
    <lineage>
        <taxon>Bacteria</taxon>
        <taxon>Pseudomonadati</taxon>
        <taxon>Pseudomonadota</taxon>
        <taxon>Gammaproteobacteria</taxon>
        <taxon>Cellvibrionales</taxon>
        <taxon>Microbulbiferaceae</taxon>
        <taxon>Microbulbifer</taxon>
    </lineage>
</organism>
<reference evidence="2 3" key="1">
    <citation type="submission" date="2024-08" db="EMBL/GenBank/DDBJ databases">
        <authorList>
            <person name="Ishaq N."/>
        </authorList>
    </citation>
    <scope>NUCLEOTIDE SEQUENCE [LARGE SCALE GENOMIC DNA]</scope>
    <source>
        <strain evidence="2 3">DSM 18651</strain>
    </source>
</reference>
<feature type="transmembrane region" description="Helical" evidence="1">
    <location>
        <begin position="85"/>
        <end position="102"/>
    </location>
</feature>
<sequence length="142" mass="15247">MVVLICIGLRTGKRIIVRDTLGILASGLCLVHCLLTPLLPVFGGLGIMGAQRDDQFLHLLLLVPVVTLALAGFPTSCRRHQRHAVMIVGFTGALLLVGALYLEGVWELVASILGAGLLIIAHWVNRRLIYRVALTGYSGNLG</sequence>
<dbReference type="InterPro" id="IPR004891">
    <property type="entry name" value="Mercury-R_MerC"/>
</dbReference>
<dbReference type="EMBL" id="JBGMEK010000051">
    <property type="protein sequence ID" value="MFA0812693.1"/>
    <property type="molecule type" value="Genomic_DNA"/>
</dbReference>
<evidence type="ECO:0000256" key="1">
    <source>
        <dbReference type="SAM" id="Phobius"/>
    </source>
</evidence>
<name>A0ABV4P2V5_9GAMM</name>
<accession>A0ABV4P2V5</accession>